<evidence type="ECO:0000313" key="1">
    <source>
        <dbReference type="EMBL" id="KAK8504640.1"/>
    </source>
</evidence>
<name>A0ABR2BDZ3_9ROSI</name>
<organism evidence="1 2">
    <name type="scientific">Hibiscus sabdariffa</name>
    <name type="common">roselle</name>
    <dbReference type="NCBI Taxonomy" id="183260"/>
    <lineage>
        <taxon>Eukaryota</taxon>
        <taxon>Viridiplantae</taxon>
        <taxon>Streptophyta</taxon>
        <taxon>Embryophyta</taxon>
        <taxon>Tracheophyta</taxon>
        <taxon>Spermatophyta</taxon>
        <taxon>Magnoliopsida</taxon>
        <taxon>eudicotyledons</taxon>
        <taxon>Gunneridae</taxon>
        <taxon>Pentapetalae</taxon>
        <taxon>rosids</taxon>
        <taxon>malvids</taxon>
        <taxon>Malvales</taxon>
        <taxon>Malvaceae</taxon>
        <taxon>Malvoideae</taxon>
        <taxon>Hibiscus</taxon>
    </lineage>
</organism>
<gene>
    <name evidence="1" type="ORF">V6N12_017217</name>
</gene>
<dbReference type="SUPFAM" id="SSF53098">
    <property type="entry name" value="Ribonuclease H-like"/>
    <property type="match status" value="1"/>
</dbReference>
<dbReference type="Proteomes" id="UP001472677">
    <property type="component" value="Unassembled WGS sequence"/>
</dbReference>
<sequence>MAWCPLHGFLKLNVDGVMLHDSSAGGIGGLLRDGQGKVLFQFSRRLGPGLPISPEILTIDHGLKLIRDNGFFVRHIPRSSNVEADSLAKAGIG</sequence>
<dbReference type="InterPro" id="IPR012337">
    <property type="entry name" value="RNaseH-like_sf"/>
</dbReference>
<reference evidence="1 2" key="1">
    <citation type="journal article" date="2024" name="G3 (Bethesda)">
        <title>Genome assembly of Hibiscus sabdariffa L. provides insights into metabolisms of medicinal natural products.</title>
        <authorList>
            <person name="Kim T."/>
        </authorList>
    </citation>
    <scope>NUCLEOTIDE SEQUENCE [LARGE SCALE GENOMIC DNA]</scope>
    <source>
        <strain evidence="1">TK-2024</strain>
        <tissue evidence="1">Old leaves</tissue>
    </source>
</reference>
<dbReference type="Pfam" id="PF13456">
    <property type="entry name" value="RVT_3"/>
    <property type="match status" value="1"/>
</dbReference>
<dbReference type="InterPro" id="IPR044730">
    <property type="entry name" value="RNase_H-like_dom_plant"/>
</dbReference>
<evidence type="ECO:0000313" key="2">
    <source>
        <dbReference type="Proteomes" id="UP001472677"/>
    </source>
</evidence>
<comment type="caution">
    <text evidence="1">The sequence shown here is derived from an EMBL/GenBank/DDBJ whole genome shotgun (WGS) entry which is preliminary data.</text>
</comment>
<dbReference type="EMBL" id="JBBPBM010000138">
    <property type="protein sequence ID" value="KAK8504640.1"/>
    <property type="molecule type" value="Genomic_DNA"/>
</dbReference>
<dbReference type="PANTHER" id="PTHR33033:SF118">
    <property type="entry name" value="OS02G0175302 PROTEIN"/>
    <property type="match status" value="1"/>
</dbReference>
<dbReference type="PANTHER" id="PTHR33033">
    <property type="entry name" value="POLYNUCLEOTIDYL TRANSFERASE, RIBONUCLEASE H-LIKE SUPERFAMILY PROTEIN-RELATED"/>
    <property type="match status" value="1"/>
</dbReference>
<dbReference type="CDD" id="cd06222">
    <property type="entry name" value="RNase_H_like"/>
    <property type="match status" value="1"/>
</dbReference>
<accession>A0ABR2BDZ3</accession>
<proteinExistence type="predicted"/>
<protein>
    <submittedName>
        <fullName evidence="1">Uncharacterized protein</fullName>
    </submittedName>
</protein>
<keyword evidence="2" id="KW-1185">Reference proteome</keyword>
<dbReference type="InterPro" id="IPR002156">
    <property type="entry name" value="RNaseH_domain"/>
</dbReference>